<evidence type="ECO:0000256" key="11">
    <source>
        <dbReference type="ARBA" id="ARBA00025933"/>
    </source>
</evidence>
<sequence>MIDRIGEHLKFYQTALAVRQERQEVLASNIANADTPNYKARDMDFTATLKAALGGQGQMALPNTSLSLTSARHIPAQAARPPSTDELLYRVPVQPSLDGNTVEMDIAGSALTAQSQRLNVSASNLANADSVVGPDGQPYKARQVVFQMTPQGNSPVGGVQVVGVQESDAPGRLQYDPGNPYADEQGYVTLPNVDVVAETVNMLAASRSYQANVEVVNTSKNLMLRTLTIVNNDRNVLDPTAGAMAGVDARNKSAMAETEDRFLTMLITQLRNQDPLNPMDNAQVTTQMAQMSTVAGIQQLNTTLLAVAGQMDVSQSMQAANLIGKQVLVPGAKVSLGTSKEGEKVAMPYGIDLVSGTTSTMVHIKDSSGKVVREYDLGPKEAGVFGQGLSGLNAASQNLDSIGNNIANSGTVGYKASTVQFADVYANSRVGLGVQVSRVSQRFSVGNVSNSGNQFDMAIDGEKGLFRLEQSNGAVLFSRNGQFYPDKAGYLINAQGHYLTGYGVGSSELQRLQVPSANVPPKATTALDFKPNLPGGAEAIPTTKTQQKTDANGDLVFKPKLDANGDPEMTPKLDANGDPVLDGSGNPVMEPVMEPDMETVAINVFDPKDPTTYSESFSYSVYDSLGNSHEISQYFVKRPANAAGESVWDVYYMEGSTPLSPASATMTFNGSGVMTSPNPATVNVTLANPGGNASPADDLVFDIRYNGTTQFGGEFAKGKPYQDGYATGEYASMSIDKDGTMVAAYTNGVTQRLGSLVLADFSNLQGLRPVGGNAWAETGESGQPILGRPGENGLASIKDHQDAGSGSANPGQPALRVVMDRLIYTAMNGAQRTLEQQDVITNNLANVNTSGFRQQLAYYRSVPVTSDVGSQTRVGTATVTPGSRFQPGAMAETGNALDVAIAGEGWFAVRALDGQEAYTRAGDLVVNAQNQLVTQSGLPVLSADGQVIEIPDRGSITFSSDGQLTALGAGDNPRDIQVMGQLKMVNPPTADLQRGQDGLFRMNNGAPAPADPSVRMVSGFIEKSNVNPAEAMVAMIANARRFETQMKDYTHMIRSLWIAKTGLEAQQTNMDVISNNLANVNTTGFKRTRAVFEDLMYQTIRQPGAQVGAANQLPTGLQVGTGVRTVATERIHTQGDMKHTGHNMDIAIQGSGFLQVEMPDGTFAYTRDGSLQRDQNGQLVTAGGYPIQPPINIPDNALELTIGRDGTVSVTQPGAAGASVEVGQLQLSTFVNPAGLQSMGENLYIETDASGAANFLQPGMDGAGLVMHKYNETSNVNVAEELVNMISTQRAYEINSKAVSTADQMLARLTQLRLALCAVVALSGCALVPPEDVVTGPLTAPPPPAVPAAVVANGSIYQPSAYGNYPLFEDRRPRNVGDIVTIMIQERTNAAKNVSTNTDRTGSGGLDFTGVPAFLPNEVAGEKQIAINRGSEHIRFSGVVDPRSITGSNTVSSTQVADARIEFRSKGVMDEVQTMGWLQRFFLNISPF</sequence>
<keyword evidence="18" id="KW-1185">Reference proteome</keyword>
<keyword evidence="7" id="KW-0732">Signal</keyword>
<dbReference type="InterPro" id="IPR005648">
    <property type="entry name" value="FlgD"/>
</dbReference>
<reference evidence="19" key="1">
    <citation type="submission" date="2016-11" db="UniProtKB">
        <authorList>
            <consortium name="WormBaseParasite"/>
        </authorList>
    </citation>
    <scope>IDENTIFICATION</scope>
</reference>
<dbReference type="InterPro" id="IPR006299">
    <property type="entry name" value="FlgC"/>
</dbReference>
<dbReference type="InterPro" id="IPR012834">
    <property type="entry name" value="FlgG_G_neg"/>
</dbReference>
<evidence type="ECO:0000256" key="6">
    <source>
        <dbReference type="ARBA" id="ARBA00019015"/>
    </source>
</evidence>
<dbReference type="SUPFAM" id="SSF117143">
    <property type="entry name" value="Flagellar hook protein flgE"/>
    <property type="match status" value="3"/>
</dbReference>
<dbReference type="NCBIfam" id="TIGR01395">
    <property type="entry name" value="FlgC"/>
    <property type="match status" value="1"/>
</dbReference>
<feature type="domain" description="Flagellar hook protein FlgE/F/G-like D1" evidence="17">
    <location>
        <begin position="900"/>
        <end position="966"/>
    </location>
</feature>
<evidence type="ECO:0000256" key="9">
    <source>
        <dbReference type="ARBA" id="ARBA00023136"/>
    </source>
</evidence>
<evidence type="ECO:0000259" key="16">
    <source>
        <dbReference type="Pfam" id="PF07559"/>
    </source>
</evidence>
<evidence type="ECO:0000256" key="1">
    <source>
        <dbReference type="ARBA" id="ARBA00004117"/>
    </source>
</evidence>
<feature type="domain" description="Flagellar hook protein FlgE/F/G-like D1" evidence="17">
    <location>
        <begin position="1147"/>
        <end position="1210"/>
    </location>
</feature>
<evidence type="ECO:0000259" key="14">
    <source>
        <dbReference type="Pfam" id="PF00460"/>
    </source>
</evidence>
<dbReference type="InterPro" id="IPR006300">
    <property type="entry name" value="FlgB"/>
</dbReference>
<evidence type="ECO:0000259" key="17">
    <source>
        <dbReference type="Pfam" id="PF22692"/>
    </source>
</evidence>
<feature type="domain" description="Flagellar hook protein FlgE D2" evidence="16">
    <location>
        <begin position="604"/>
        <end position="725"/>
    </location>
</feature>
<keyword evidence="10" id="KW-0975">Bacterial flagellum</keyword>
<evidence type="ECO:0000256" key="10">
    <source>
        <dbReference type="ARBA" id="ARBA00023143"/>
    </source>
</evidence>
<dbReference type="InterPro" id="IPR001444">
    <property type="entry name" value="Flag_bb_rod_N"/>
</dbReference>
<feature type="domain" description="Flagellar basal body rod protein N-terminal" evidence="14">
    <location>
        <begin position="823"/>
        <end position="853"/>
    </location>
</feature>
<evidence type="ECO:0000256" key="3">
    <source>
        <dbReference type="ARBA" id="ARBA00009677"/>
    </source>
</evidence>
<keyword evidence="9" id="KW-0472">Membrane</keyword>
<dbReference type="InterPro" id="IPR037925">
    <property type="entry name" value="FlgE/F/G-like"/>
</dbReference>
<evidence type="ECO:0000256" key="7">
    <source>
        <dbReference type="ARBA" id="ARBA00022729"/>
    </source>
</evidence>
<feature type="domain" description="Flagellar basal body rod protein N-terminal" evidence="14">
    <location>
        <begin position="13"/>
        <end position="39"/>
    </location>
</feature>
<dbReference type="NCBIfam" id="TIGR03506">
    <property type="entry name" value="FlgEFG_subfam"/>
    <property type="match status" value="4"/>
</dbReference>
<feature type="domain" description="Flagellar basal-body/hook protein C-terminal" evidence="15">
    <location>
        <begin position="1018"/>
        <end position="1047"/>
    </location>
</feature>
<feature type="domain" description="Flagellar basal body rod protein N-terminal" evidence="14">
    <location>
        <begin position="104"/>
        <end position="134"/>
    </location>
</feature>
<dbReference type="Pfam" id="PF00460">
    <property type="entry name" value="Flg_bb_rod"/>
    <property type="match status" value="5"/>
</dbReference>
<organism evidence="18 19">
    <name type="scientific">Steinernema glaseri</name>
    <dbReference type="NCBI Taxonomy" id="37863"/>
    <lineage>
        <taxon>Eukaryota</taxon>
        <taxon>Metazoa</taxon>
        <taxon>Ecdysozoa</taxon>
        <taxon>Nematoda</taxon>
        <taxon>Chromadorea</taxon>
        <taxon>Rhabditida</taxon>
        <taxon>Tylenchina</taxon>
        <taxon>Panagrolaimomorpha</taxon>
        <taxon>Strongyloidoidea</taxon>
        <taxon>Steinernematidae</taxon>
        <taxon>Steinernema</taxon>
    </lineage>
</organism>
<dbReference type="NCBIfam" id="NF009280">
    <property type="entry name" value="PRK12640.1"/>
    <property type="match status" value="1"/>
</dbReference>
<feature type="region of interest" description="Disordered" evidence="13">
    <location>
        <begin position="525"/>
        <end position="553"/>
    </location>
</feature>
<proteinExistence type="inferred from homology"/>
<dbReference type="WBParaSite" id="L893_g7626.t1">
    <property type="protein sequence ID" value="L893_g7626.t1"/>
    <property type="gene ID" value="L893_g7626"/>
</dbReference>
<evidence type="ECO:0000256" key="13">
    <source>
        <dbReference type="SAM" id="MobiDB-lite"/>
    </source>
</evidence>
<name>A0A1I8APS9_9BILA</name>
<evidence type="ECO:0000256" key="2">
    <source>
        <dbReference type="ARBA" id="ARBA00004370"/>
    </source>
</evidence>
<dbReference type="InterPro" id="IPR053967">
    <property type="entry name" value="LlgE_F_G-like_D1"/>
</dbReference>
<evidence type="ECO:0000256" key="12">
    <source>
        <dbReference type="ARBA" id="ARBA00032912"/>
    </source>
</evidence>
<dbReference type="GO" id="GO:0016020">
    <property type="term" value="C:membrane"/>
    <property type="evidence" value="ECO:0007669"/>
    <property type="project" value="UniProtKB-SubCell"/>
</dbReference>
<dbReference type="Pfam" id="PF07559">
    <property type="entry name" value="FlgE_D2"/>
    <property type="match status" value="1"/>
</dbReference>
<evidence type="ECO:0000256" key="5">
    <source>
        <dbReference type="ARBA" id="ARBA00017948"/>
    </source>
</evidence>
<dbReference type="Gene3D" id="2.60.98.20">
    <property type="entry name" value="Flagellar hook protein FlgE"/>
    <property type="match status" value="1"/>
</dbReference>
<dbReference type="InterPro" id="IPR011491">
    <property type="entry name" value="FlgE_D2"/>
</dbReference>
<dbReference type="Proteomes" id="UP000095287">
    <property type="component" value="Unplaced"/>
</dbReference>
<dbReference type="InterPro" id="IPR012836">
    <property type="entry name" value="FlgF"/>
</dbReference>
<comment type="similarity">
    <text evidence="3">Belongs to the flagella basal body rod proteins family.</text>
</comment>
<evidence type="ECO:0000259" key="15">
    <source>
        <dbReference type="Pfam" id="PF06429"/>
    </source>
</evidence>
<accession>A0A1I8APS9</accession>
<dbReference type="NCBIfam" id="TIGR02490">
    <property type="entry name" value="flgF"/>
    <property type="match status" value="1"/>
</dbReference>
<dbReference type="PROSITE" id="PS00588">
    <property type="entry name" value="FLAGELLA_BB_ROD"/>
    <property type="match status" value="4"/>
</dbReference>
<dbReference type="PANTHER" id="PTHR30435">
    <property type="entry name" value="FLAGELLAR PROTEIN"/>
    <property type="match status" value="1"/>
</dbReference>
<dbReference type="GO" id="GO:0003774">
    <property type="term" value="F:cytoskeletal motor activity"/>
    <property type="evidence" value="ECO:0007669"/>
    <property type="project" value="InterPro"/>
</dbReference>
<comment type="subunit">
    <text evidence="11">The basal body constitutes a major portion of the flagellar organelle and consists of four rings (L,P,S, and M) mounted on a central rod. The rod consists of about 26 subunits of FlgG in the distal portion, and FlgB, FlgC and FlgF are thought to build up the proximal portion of the rod with about 6 subunits each.</text>
</comment>
<dbReference type="Pfam" id="PF02107">
    <property type="entry name" value="FlgH"/>
    <property type="match status" value="2"/>
</dbReference>
<feature type="domain" description="Flagellar basal-body/hook protein C-terminal" evidence="15">
    <location>
        <begin position="1270"/>
        <end position="1312"/>
    </location>
</feature>
<dbReference type="Pfam" id="PF22692">
    <property type="entry name" value="LlgE_F_G_D1"/>
    <property type="match status" value="3"/>
</dbReference>
<dbReference type="InterPro" id="IPR019776">
    <property type="entry name" value="Flagellar_basal_body_rod_CS"/>
</dbReference>
<feature type="domain" description="Flagellar basal body rod protein N-terminal" evidence="14">
    <location>
        <begin position="388"/>
        <end position="415"/>
    </location>
</feature>
<dbReference type="Pfam" id="PF03963">
    <property type="entry name" value="FlgD"/>
    <property type="match status" value="1"/>
</dbReference>
<feature type="domain" description="Flagellar hook protein FlgE/F/G-like D1" evidence="17">
    <location>
        <begin position="458"/>
        <end position="522"/>
    </location>
</feature>
<evidence type="ECO:0000256" key="4">
    <source>
        <dbReference type="ARBA" id="ARBA00017941"/>
    </source>
</evidence>
<feature type="domain" description="Flagellar basal-body/hook protein C-terminal" evidence="15">
    <location>
        <begin position="185"/>
        <end position="227"/>
    </location>
</feature>
<dbReference type="NCBIfam" id="TIGR01396">
    <property type="entry name" value="FlgB"/>
    <property type="match status" value="1"/>
</dbReference>
<comment type="subcellular location">
    <subcellularLocation>
        <location evidence="1">Bacterial flagellum basal body</location>
    </subcellularLocation>
    <subcellularLocation>
        <location evidence="2">Membrane</location>
    </subcellularLocation>
</comment>
<evidence type="ECO:0000256" key="8">
    <source>
        <dbReference type="ARBA" id="ARBA00022795"/>
    </source>
</evidence>
<feature type="domain" description="Flagellar basal body rod protein N-terminal" evidence="14">
    <location>
        <begin position="1058"/>
        <end position="1086"/>
    </location>
</feature>
<dbReference type="InterPro" id="IPR020013">
    <property type="entry name" value="Flagellar_FlgE/F/G"/>
</dbReference>
<evidence type="ECO:0000313" key="18">
    <source>
        <dbReference type="Proteomes" id="UP000095287"/>
    </source>
</evidence>
<dbReference type="InterPro" id="IPR037058">
    <property type="entry name" value="Falgellar_hook_FlgE_sf"/>
</dbReference>
<dbReference type="NCBIfam" id="TIGR02488">
    <property type="entry name" value="flgG_G_neg"/>
    <property type="match status" value="1"/>
</dbReference>
<keyword evidence="8" id="KW-1005">Bacterial flagellum biogenesis</keyword>
<dbReference type="PANTHER" id="PTHR30435:SF19">
    <property type="entry name" value="FLAGELLAR BASAL-BODY ROD PROTEIN FLGG"/>
    <property type="match status" value="1"/>
</dbReference>
<dbReference type="Pfam" id="PF06429">
    <property type="entry name" value="Flg_bbr_C"/>
    <property type="match status" value="3"/>
</dbReference>
<feature type="region of interest" description="Disordered" evidence="13">
    <location>
        <begin position="776"/>
        <end position="812"/>
    </location>
</feature>
<evidence type="ECO:0000313" key="19">
    <source>
        <dbReference type="WBParaSite" id="L893_g7626.t1"/>
    </source>
</evidence>
<dbReference type="InterPro" id="IPR000527">
    <property type="entry name" value="Flag_Lring"/>
</dbReference>
<protein>
    <recommendedName>
        <fullName evidence="4">Flagellar basal-body rod protein FlgC</fullName>
    </recommendedName>
    <alternativeName>
        <fullName evidence="12">Distal rod protein</fullName>
    </alternativeName>
    <alternativeName>
        <fullName evidence="5">Flagellar basal-body rod protein FlgG</fullName>
    </alternativeName>
    <alternativeName>
        <fullName evidence="6">Flagellar hook protein FlgE</fullName>
    </alternativeName>
</protein>
<dbReference type="InterPro" id="IPR010930">
    <property type="entry name" value="Flg_bb/hook_C_dom"/>
</dbReference>